<sequence>MSARIVLSLVVALLGLPLAAQGAFATGNLDCAINDKQLTFELFALTGGAGGIVQVNQGTIEIKVGDDKALRAKRAVELKHIEQQWIYGKELRLRFGIANEKDEPVASLILIGAYNADKDSYAGQYVLLVPQAGEEKQFKGKMKCG</sequence>
<gene>
    <name evidence="2" type="ORF">HMPREF9696_03626</name>
</gene>
<dbReference type="PATRIC" id="fig|883079.3.peg.3708"/>
<protein>
    <submittedName>
        <fullName evidence="2">Uncharacterized protein</fullName>
    </submittedName>
</protein>
<evidence type="ECO:0000256" key="1">
    <source>
        <dbReference type="SAM" id="SignalP"/>
    </source>
</evidence>
<organism evidence="2 3">
    <name type="scientific">Afipia clevelandensis ATCC 49720</name>
    <dbReference type="NCBI Taxonomy" id="883079"/>
    <lineage>
        <taxon>Bacteria</taxon>
        <taxon>Pseudomonadati</taxon>
        <taxon>Pseudomonadota</taxon>
        <taxon>Alphaproteobacteria</taxon>
        <taxon>Hyphomicrobiales</taxon>
        <taxon>Nitrobacteraceae</taxon>
        <taxon>Afipia</taxon>
    </lineage>
</organism>
<evidence type="ECO:0000313" key="2">
    <source>
        <dbReference type="EMBL" id="EKS32649.1"/>
    </source>
</evidence>
<dbReference type="RefSeq" id="WP_002714496.1">
    <property type="nucleotide sequence ID" value="NZ_KB375281.1"/>
</dbReference>
<keyword evidence="3" id="KW-1185">Reference proteome</keyword>
<evidence type="ECO:0000313" key="3">
    <source>
        <dbReference type="Proteomes" id="UP000001095"/>
    </source>
</evidence>
<reference evidence="2 3" key="1">
    <citation type="submission" date="2012-04" db="EMBL/GenBank/DDBJ databases">
        <title>The Genome Sequence of Afipia clevelandensis ATCC 49720.</title>
        <authorList>
            <consortium name="The Broad Institute Genome Sequencing Platform"/>
            <person name="Earl A."/>
            <person name="Ward D."/>
            <person name="Feldgarden M."/>
            <person name="Gevers D."/>
            <person name="Huys G."/>
            <person name="Walker B."/>
            <person name="Young S.K."/>
            <person name="Zeng Q."/>
            <person name="Gargeya S."/>
            <person name="Fitzgerald M."/>
            <person name="Haas B."/>
            <person name="Abouelleil A."/>
            <person name="Alvarado L."/>
            <person name="Arachchi H.M."/>
            <person name="Berlin A."/>
            <person name="Chapman S.B."/>
            <person name="Goldberg J."/>
            <person name="Griggs A."/>
            <person name="Gujja S."/>
            <person name="Hansen M."/>
            <person name="Howarth C."/>
            <person name="Imamovic A."/>
            <person name="Larimer J."/>
            <person name="McCowen C."/>
            <person name="Montmayeur A."/>
            <person name="Murphy C."/>
            <person name="Neiman D."/>
            <person name="Pearson M."/>
            <person name="Priest M."/>
            <person name="Roberts A."/>
            <person name="Saif S."/>
            <person name="Shea T."/>
            <person name="Sisk P."/>
            <person name="Sykes S."/>
            <person name="Wortman J."/>
            <person name="Nusbaum C."/>
            <person name="Birren B."/>
        </authorList>
    </citation>
    <scope>NUCLEOTIDE SEQUENCE [LARGE SCALE GENOMIC DNA]</scope>
    <source>
        <strain evidence="2 3">ATCC 49720</strain>
    </source>
</reference>
<feature type="signal peptide" evidence="1">
    <location>
        <begin position="1"/>
        <end position="22"/>
    </location>
</feature>
<dbReference type="AlphaFoldDB" id="K8NVX7"/>
<accession>K8NVX7</accession>
<dbReference type="OrthoDB" id="9808963at2"/>
<dbReference type="EMBL" id="AGWY01000015">
    <property type="protein sequence ID" value="EKS32649.1"/>
    <property type="molecule type" value="Genomic_DNA"/>
</dbReference>
<feature type="chain" id="PRO_5003919258" evidence="1">
    <location>
        <begin position="23"/>
        <end position="145"/>
    </location>
</feature>
<keyword evidence="1" id="KW-0732">Signal</keyword>
<proteinExistence type="predicted"/>
<name>K8NVX7_9BRAD</name>
<dbReference type="HOGENOM" id="CLU_1782760_0_0_5"/>
<comment type="caution">
    <text evidence="2">The sequence shown here is derived from an EMBL/GenBank/DDBJ whole genome shotgun (WGS) entry which is preliminary data.</text>
</comment>
<dbReference type="Proteomes" id="UP000001095">
    <property type="component" value="Unassembled WGS sequence"/>
</dbReference>